<keyword evidence="2 3" id="KW-0813">Transport</keyword>
<dbReference type="BioCyc" id="AURANTIMONAS:SI859A1_01976-MONOMER"/>
<comment type="caution">
    <text evidence="7">The sequence shown here is derived from an EMBL/GenBank/DDBJ whole genome shotgun (WGS) entry which is preliminary data.</text>
</comment>
<dbReference type="NCBIfam" id="NF004733">
    <property type="entry name" value="PRK06074.1-5"/>
    <property type="match status" value="1"/>
</dbReference>
<keyword evidence="8" id="KW-1185">Reference proteome</keyword>
<protein>
    <recommendedName>
        <fullName evidence="3">NADH-quinone oxidoreductase subunit C</fullName>
        <ecNumber evidence="3">7.1.1.-</ecNumber>
    </recommendedName>
    <alternativeName>
        <fullName evidence="3">NADH dehydrogenase I subunit C</fullName>
    </alternativeName>
    <alternativeName>
        <fullName evidence="3">NDH-1 subunit C</fullName>
    </alternativeName>
</protein>
<reference evidence="7 8" key="1">
    <citation type="journal article" date="2008" name="Appl. Environ. Microbiol.">
        <title>Genomic insights into Mn(II) oxidation by the marine alphaproteobacterium Aurantimonas sp. strain SI85-9A1.</title>
        <authorList>
            <person name="Dick G.J."/>
            <person name="Podell S."/>
            <person name="Johnson H.A."/>
            <person name="Rivera-Espinoza Y."/>
            <person name="Bernier-Latmani R."/>
            <person name="McCarthy J.K."/>
            <person name="Torpey J.W."/>
            <person name="Clement B.G."/>
            <person name="Gaasterland T."/>
            <person name="Tebo B.M."/>
        </authorList>
    </citation>
    <scope>NUCLEOTIDE SEQUENCE [LARGE SCALE GENOMIC DNA]</scope>
    <source>
        <strain evidence="7 8">SI85-9A1</strain>
    </source>
</reference>
<evidence type="ECO:0000313" key="7">
    <source>
        <dbReference type="EMBL" id="EAS51165.1"/>
    </source>
</evidence>
<dbReference type="GO" id="GO:0008137">
    <property type="term" value="F:NADH dehydrogenase (ubiquinone) activity"/>
    <property type="evidence" value="ECO:0007669"/>
    <property type="project" value="InterPro"/>
</dbReference>
<evidence type="ECO:0000256" key="3">
    <source>
        <dbReference type="HAMAP-Rule" id="MF_01357"/>
    </source>
</evidence>
<keyword evidence="3" id="KW-1003">Cell membrane</keyword>
<comment type="subcellular location">
    <subcellularLocation>
        <location evidence="3">Cell membrane</location>
        <topology evidence="3">Peripheral membrane protein</topology>
        <orientation evidence="3">Cytoplasmic side</orientation>
    </subcellularLocation>
</comment>
<dbReference type="AlphaFoldDB" id="Q1YN66"/>
<organism evidence="7 8">
    <name type="scientific">Aurantimonas manganoxydans (strain ATCC BAA-1229 / DSM 21871 / SI85-9A1)</name>
    <dbReference type="NCBI Taxonomy" id="287752"/>
    <lineage>
        <taxon>Bacteria</taxon>
        <taxon>Pseudomonadati</taxon>
        <taxon>Pseudomonadota</taxon>
        <taxon>Alphaproteobacteria</taxon>
        <taxon>Hyphomicrobiales</taxon>
        <taxon>Aurantimonadaceae</taxon>
        <taxon>Aurantimonas</taxon>
    </lineage>
</organism>
<dbReference type="InterPro" id="IPR020396">
    <property type="entry name" value="NADH_UbQ_OxRdtase_CS"/>
</dbReference>
<comment type="catalytic activity">
    <reaction evidence="3 5">
        <text>a quinone + NADH + 5 H(+)(in) = a quinol + NAD(+) + 4 H(+)(out)</text>
        <dbReference type="Rhea" id="RHEA:57888"/>
        <dbReference type="ChEBI" id="CHEBI:15378"/>
        <dbReference type="ChEBI" id="CHEBI:24646"/>
        <dbReference type="ChEBI" id="CHEBI:57540"/>
        <dbReference type="ChEBI" id="CHEBI:57945"/>
        <dbReference type="ChEBI" id="CHEBI:132124"/>
    </reaction>
</comment>
<keyword evidence="3 4" id="KW-1278">Translocase</keyword>
<comment type="subunit">
    <text evidence="3">NDH-1 is composed of 14 different subunits. Subunits NuoB, C, D, E, F, and G constitute the peripheral sector of the complex.</text>
</comment>
<dbReference type="InterPro" id="IPR001268">
    <property type="entry name" value="NADH_UbQ_OxRdtase_30kDa_su"/>
</dbReference>
<evidence type="ECO:0000256" key="1">
    <source>
        <dbReference type="ARBA" id="ARBA00007569"/>
    </source>
</evidence>
<evidence type="ECO:0000313" key="8">
    <source>
        <dbReference type="Proteomes" id="UP000000321"/>
    </source>
</evidence>
<name>Q1YN66_AURMS</name>
<dbReference type="RefSeq" id="WP_009209807.1">
    <property type="nucleotide sequence ID" value="NZ_BBWP01000021.1"/>
</dbReference>
<gene>
    <name evidence="3" type="primary">nuoC</name>
    <name evidence="7" type="ORF">SI859A1_01976</name>
</gene>
<dbReference type="InterPro" id="IPR010218">
    <property type="entry name" value="NADH_DH_suC"/>
</dbReference>
<keyword evidence="3" id="KW-0830">Ubiquinone</keyword>
<keyword evidence="3 5" id="KW-0874">Quinone</keyword>
<comment type="function">
    <text evidence="3">NDH-1 shuttles electrons from NADH, via FMN and iron-sulfur (Fe-S) centers, to quinones in the respiratory chain. The immediate electron acceptor for the enzyme in this species is believed to be ubiquinone. Couples the redox reaction to proton translocation (for every two electrons transferred, four hydrogen ions are translocated across the cytoplasmic membrane), and thus conserves the redox energy in a proton gradient.</text>
</comment>
<dbReference type="PANTHER" id="PTHR10884:SF14">
    <property type="entry name" value="NADH DEHYDROGENASE [UBIQUINONE] IRON-SULFUR PROTEIN 3, MITOCHONDRIAL"/>
    <property type="match status" value="1"/>
</dbReference>
<dbReference type="GO" id="GO:0005886">
    <property type="term" value="C:plasma membrane"/>
    <property type="evidence" value="ECO:0007669"/>
    <property type="project" value="UniProtKB-SubCell"/>
</dbReference>
<dbReference type="EMBL" id="AAPJ01000001">
    <property type="protein sequence ID" value="EAS51165.1"/>
    <property type="molecule type" value="Genomic_DNA"/>
</dbReference>
<dbReference type="PANTHER" id="PTHR10884">
    <property type="entry name" value="NADH DEHYDROGENASE UBIQUINONE IRON-SULFUR PROTEIN 3"/>
    <property type="match status" value="1"/>
</dbReference>
<dbReference type="Gene3D" id="3.30.460.80">
    <property type="entry name" value="NADH:ubiquinone oxidoreductase, 30kDa subunit"/>
    <property type="match status" value="1"/>
</dbReference>
<dbReference type="HOGENOM" id="CLU_042628_2_1_5"/>
<dbReference type="Pfam" id="PF00329">
    <property type="entry name" value="Complex1_30kDa"/>
    <property type="match status" value="1"/>
</dbReference>
<evidence type="ECO:0000256" key="4">
    <source>
        <dbReference type="RuleBase" id="RU003456"/>
    </source>
</evidence>
<accession>Q1YN66</accession>
<dbReference type="NCBIfam" id="NF004730">
    <property type="entry name" value="PRK06074.1-1"/>
    <property type="match status" value="1"/>
</dbReference>
<feature type="domain" description="NADH:ubiquinone oxidoreductase 30kDa subunit" evidence="6">
    <location>
        <begin position="35"/>
        <end position="155"/>
    </location>
</feature>
<evidence type="ECO:0000259" key="6">
    <source>
        <dbReference type="Pfam" id="PF00329"/>
    </source>
</evidence>
<comment type="similarity">
    <text evidence="1 3 4">Belongs to the complex I 30 kDa subunit family.</text>
</comment>
<keyword evidence="3" id="KW-0472">Membrane</keyword>
<dbReference type="OrthoDB" id="9803286at2"/>
<dbReference type="HAMAP" id="MF_01357">
    <property type="entry name" value="NDH1_NuoC"/>
    <property type="match status" value="1"/>
</dbReference>
<dbReference type="GO" id="GO:0048038">
    <property type="term" value="F:quinone binding"/>
    <property type="evidence" value="ECO:0007669"/>
    <property type="project" value="UniProtKB-KW"/>
</dbReference>
<sequence length="202" mass="23401">MIREHATKDLTDYVVETLGDTLIETITAFGELTLIVAPAEIVRVLTFLRDDPQTQFISLVDICGVDYPERAERFEVVYHLLSPRQNQRVRIKVRTGEDLPVPSVTGVFAGADWFEREAYDFYGILFTGHPDLRRILTDYGFEGYPLRKDFPLTGFVEVHYDEAKKQVVYEPVELRQEFRNFDFLSPWEGTEYVLPGDEKAKQ</sequence>
<keyword evidence="3 4" id="KW-0520">NAD</keyword>
<dbReference type="NCBIfam" id="TIGR01961">
    <property type="entry name" value="NuoC_fam"/>
    <property type="match status" value="1"/>
</dbReference>
<dbReference type="Proteomes" id="UP000000321">
    <property type="component" value="Unassembled WGS sequence"/>
</dbReference>
<proteinExistence type="inferred from homology"/>
<dbReference type="EC" id="7.1.1.-" evidence="3"/>
<dbReference type="InterPro" id="IPR037232">
    <property type="entry name" value="NADH_quin_OxRdtase_su_C/D-like"/>
</dbReference>
<evidence type="ECO:0000256" key="5">
    <source>
        <dbReference type="RuleBase" id="RU003582"/>
    </source>
</evidence>
<dbReference type="PROSITE" id="PS00542">
    <property type="entry name" value="COMPLEX1_30K"/>
    <property type="match status" value="1"/>
</dbReference>
<evidence type="ECO:0000256" key="2">
    <source>
        <dbReference type="ARBA" id="ARBA00022448"/>
    </source>
</evidence>
<dbReference type="GO" id="GO:0050136">
    <property type="term" value="F:NADH dehydrogenase (quinone) (non-electrogenic) activity"/>
    <property type="evidence" value="ECO:0007669"/>
    <property type="project" value="UniProtKB-UniRule"/>
</dbReference>
<dbReference type="SUPFAM" id="SSF143243">
    <property type="entry name" value="Nqo5-like"/>
    <property type="match status" value="1"/>
</dbReference>